<reference evidence="3" key="1">
    <citation type="submission" date="2016-11" db="EMBL/GenBank/DDBJ databases">
        <authorList>
            <person name="Varghese N."/>
            <person name="Submissions S."/>
        </authorList>
    </citation>
    <scope>NUCLEOTIDE SEQUENCE [LARGE SCALE GENOMIC DNA]</scope>
    <source>
        <strain evidence="3">USBA-503</strain>
    </source>
</reference>
<dbReference type="PANTHER" id="PTHR43591">
    <property type="entry name" value="METHYLTRANSFERASE"/>
    <property type="match status" value="1"/>
</dbReference>
<keyword evidence="3" id="KW-1185">Reference proteome</keyword>
<dbReference type="PANTHER" id="PTHR43591:SF24">
    <property type="entry name" value="2-METHOXY-6-POLYPRENYL-1,4-BENZOQUINOL METHYLASE, MITOCHONDRIAL"/>
    <property type="match status" value="1"/>
</dbReference>
<evidence type="ECO:0000313" key="2">
    <source>
        <dbReference type="EMBL" id="SHL09970.1"/>
    </source>
</evidence>
<feature type="domain" description="Methyltransferase type 11" evidence="1">
    <location>
        <begin position="44"/>
        <end position="143"/>
    </location>
</feature>
<keyword evidence="2" id="KW-0808">Transferase</keyword>
<dbReference type="Gene3D" id="3.40.50.150">
    <property type="entry name" value="Vaccinia Virus protein VP39"/>
    <property type="match status" value="1"/>
</dbReference>
<organism evidence="2 3">
    <name type="scientific">Alicyclobacillus tolerans</name>
    <dbReference type="NCBI Taxonomy" id="90970"/>
    <lineage>
        <taxon>Bacteria</taxon>
        <taxon>Bacillati</taxon>
        <taxon>Bacillota</taxon>
        <taxon>Bacilli</taxon>
        <taxon>Bacillales</taxon>
        <taxon>Alicyclobacillaceae</taxon>
        <taxon>Alicyclobacillus</taxon>
    </lineage>
</organism>
<proteinExistence type="predicted"/>
<keyword evidence="2" id="KW-0489">Methyltransferase</keyword>
<name>A0A1M6XVC4_9BACL</name>
<dbReference type="GO" id="GO:0032259">
    <property type="term" value="P:methylation"/>
    <property type="evidence" value="ECO:0007669"/>
    <property type="project" value="UniProtKB-KW"/>
</dbReference>
<dbReference type="CDD" id="cd02440">
    <property type="entry name" value="AdoMet_MTases"/>
    <property type="match status" value="1"/>
</dbReference>
<dbReference type="Pfam" id="PF08241">
    <property type="entry name" value="Methyltransf_11"/>
    <property type="match status" value="1"/>
</dbReference>
<dbReference type="InterPro" id="IPR013216">
    <property type="entry name" value="Methyltransf_11"/>
</dbReference>
<dbReference type="SUPFAM" id="SSF53335">
    <property type="entry name" value="S-adenosyl-L-methionine-dependent methyltransferases"/>
    <property type="match status" value="1"/>
</dbReference>
<dbReference type="RefSeq" id="WP_072875337.1">
    <property type="nucleotide sequence ID" value="NZ_FRAF01000038.1"/>
</dbReference>
<dbReference type="STRING" id="1830138.SAMN05443507_1384"/>
<dbReference type="InterPro" id="IPR029063">
    <property type="entry name" value="SAM-dependent_MTases_sf"/>
</dbReference>
<dbReference type="Proteomes" id="UP000184016">
    <property type="component" value="Unassembled WGS sequence"/>
</dbReference>
<dbReference type="AlphaFoldDB" id="A0A1M6XVC4"/>
<dbReference type="EMBL" id="FRAF01000038">
    <property type="protein sequence ID" value="SHL09970.1"/>
    <property type="molecule type" value="Genomic_DNA"/>
</dbReference>
<evidence type="ECO:0000313" key="3">
    <source>
        <dbReference type="Proteomes" id="UP000184016"/>
    </source>
</evidence>
<gene>
    <name evidence="2" type="ORF">SAMN05443507_1384</name>
</gene>
<accession>A0A1M6XVC4</accession>
<sequence>MNSVVQYYEIIDEASRFSRNSRKIEFLTSTHVISSLLPSHAKILDVGAGPGAYSFYYAERYHDVTSIDLTPKHIEQINKESEEKHLALNAYVGNATDLSRFESETFDFVMCFGPLYHIIDSNERDKCIKECLRVLKSGGHLAIAYLSKYAVIPMLATREKTFIRNSVIEKVINQGIIIDGDQDCFWTDAYFTSPEDIETLMMNYGVSTIDHVGTDGISHTIQEYIDALSDEEFHSWMDYHFLTCREKSILGLSTHGLYICKKTNGHQ</sequence>
<protein>
    <submittedName>
        <fullName evidence="2">Methyltransferase domain-containing protein</fullName>
    </submittedName>
</protein>
<dbReference type="GO" id="GO:0008757">
    <property type="term" value="F:S-adenosylmethionine-dependent methyltransferase activity"/>
    <property type="evidence" value="ECO:0007669"/>
    <property type="project" value="InterPro"/>
</dbReference>
<evidence type="ECO:0000259" key="1">
    <source>
        <dbReference type="Pfam" id="PF08241"/>
    </source>
</evidence>